<protein>
    <submittedName>
        <fullName evidence="1">Uncharacterized protein</fullName>
    </submittedName>
</protein>
<reference evidence="1 2" key="1">
    <citation type="submission" date="2016-11" db="EMBL/GenBank/DDBJ databases">
        <authorList>
            <person name="Jaros S."/>
            <person name="Januszkiewicz K."/>
            <person name="Wedrychowicz H."/>
        </authorList>
    </citation>
    <scope>NUCLEOTIDE SEQUENCE [LARGE SCALE GENOMIC DNA]</scope>
    <source>
        <strain evidence="1 2">DSM 22807</strain>
    </source>
</reference>
<dbReference type="EMBL" id="FQZH01000001">
    <property type="protein sequence ID" value="SHI60231.1"/>
    <property type="molecule type" value="Genomic_DNA"/>
</dbReference>
<evidence type="ECO:0000313" key="2">
    <source>
        <dbReference type="Proteomes" id="UP000184232"/>
    </source>
</evidence>
<dbReference type="AlphaFoldDB" id="A0A1M6CHA5"/>
<keyword evidence="2" id="KW-1185">Reference proteome</keyword>
<sequence>MKNSEKQNKSNNKDAMQFELISARIQELTKNLALGVQGIINAETKKIKIKTGTKVVGQFTAEIQEIQNTFKSYLNNTSSDLETYLSSLNKRAQDVNEMLFKIKTYPIKSITNQLKIEAEEQGIENTKIKTFIKEITNSVVNLVAEYTIDFEEFIIDQFYEREIVRMRTDLLLDNHPLRLINQHKYEGYLMLLYKGIKAFFQDFKLFINTDSPYFQLIETFFKKLILKIEKLVCESSSKTNSVENQHLKKDKANFPTHIFKDYDAYELFQKLASKATNQDEIGFYFRQMSEKETPKLILAKETAFRTWFNEESGNKIELKNPIKTWDRIKGQPQKYLFYDLIKEKNSVKTTMV</sequence>
<proteinExistence type="predicted"/>
<dbReference type="Proteomes" id="UP000184232">
    <property type="component" value="Unassembled WGS sequence"/>
</dbReference>
<dbReference type="RefSeq" id="WP_072781027.1">
    <property type="nucleotide sequence ID" value="NZ_CP045292.1"/>
</dbReference>
<accession>A0A1M6CHA5</accession>
<gene>
    <name evidence="1" type="ORF">SAMN05444337_0373</name>
</gene>
<organism evidence="1 2">
    <name type="scientific">Flavobacterium haoranii</name>
    <dbReference type="NCBI Taxonomy" id="683124"/>
    <lineage>
        <taxon>Bacteria</taxon>
        <taxon>Pseudomonadati</taxon>
        <taxon>Bacteroidota</taxon>
        <taxon>Flavobacteriia</taxon>
        <taxon>Flavobacteriales</taxon>
        <taxon>Flavobacteriaceae</taxon>
        <taxon>Flavobacterium</taxon>
    </lineage>
</organism>
<name>A0A1M6CHA5_9FLAO</name>
<dbReference type="OrthoDB" id="1202267at2"/>
<evidence type="ECO:0000313" key="1">
    <source>
        <dbReference type="EMBL" id="SHI60231.1"/>
    </source>
</evidence>